<dbReference type="AlphaFoldDB" id="A6I225"/>
<name>A6I225_RAT</name>
<keyword evidence="2" id="KW-0689">Ribosomal protein</keyword>
<feature type="region of interest" description="Disordered" evidence="6">
    <location>
        <begin position="1"/>
        <end position="21"/>
    </location>
</feature>
<evidence type="ECO:0000256" key="5">
    <source>
        <dbReference type="ARBA" id="ARBA00035328"/>
    </source>
</evidence>
<dbReference type="EMBL" id="CH473954">
    <property type="protein sequence ID" value="EDL77552.1"/>
    <property type="molecule type" value="Genomic_DNA"/>
</dbReference>
<proteinExistence type="inferred from homology"/>
<dbReference type="PANTHER" id="PTHR12884:SF0">
    <property type="entry name" value="60S RIBOSOMAL PROTEIN L29"/>
    <property type="match status" value="1"/>
</dbReference>
<dbReference type="GO" id="GO:0006412">
    <property type="term" value="P:translation"/>
    <property type="evidence" value="ECO:0007669"/>
    <property type="project" value="InterPro"/>
</dbReference>
<dbReference type="Proteomes" id="UP000234681">
    <property type="component" value="Chromosome 8"/>
</dbReference>
<keyword evidence="3" id="KW-0687">Ribonucleoprotein</keyword>
<comment type="similarity">
    <text evidence="1">Belongs to the eukaryotic ribosomal protein eL29 family.</text>
</comment>
<organism evidence="7 8">
    <name type="scientific">Rattus norvegicus</name>
    <name type="common">Rat</name>
    <dbReference type="NCBI Taxonomy" id="10116"/>
    <lineage>
        <taxon>Eukaryota</taxon>
        <taxon>Metazoa</taxon>
        <taxon>Chordata</taxon>
        <taxon>Craniata</taxon>
        <taxon>Vertebrata</taxon>
        <taxon>Euteleostomi</taxon>
        <taxon>Mammalia</taxon>
        <taxon>Eutheria</taxon>
        <taxon>Euarchontoglires</taxon>
        <taxon>Glires</taxon>
        <taxon>Rodentia</taxon>
        <taxon>Myomorpha</taxon>
        <taxon>Muroidea</taxon>
        <taxon>Muridae</taxon>
        <taxon>Murinae</taxon>
        <taxon>Rattus</taxon>
    </lineage>
</organism>
<protein>
    <recommendedName>
        <fullName evidence="4">Large ribosomal subunit protein eL29</fullName>
    </recommendedName>
    <alternativeName>
        <fullName evidence="5">60S ribosomal protein L29</fullName>
    </alternativeName>
</protein>
<dbReference type="GO" id="GO:0003735">
    <property type="term" value="F:structural constituent of ribosome"/>
    <property type="evidence" value="ECO:0007669"/>
    <property type="project" value="InterPro"/>
</dbReference>
<reference evidence="7 8" key="1">
    <citation type="submission" date="2005-09" db="EMBL/GenBank/DDBJ databases">
        <authorList>
            <person name="Mural R.J."/>
            <person name="Li P.W."/>
            <person name="Adams M.D."/>
            <person name="Amanatides P.G."/>
            <person name="Baden-Tillson H."/>
            <person name="Barnstead M."/>
            <person name="Chin S.H."/>
            <person name="Dew I."/>
            <person name="Evans C.A."/>
            <person name="Ferriera S."/>
            <person name="Flanigan M."/>
            <person name="Fosler C."/>
            <person name="Glodek A."/>
            <person name="Gu Z."/>
            <person name="Holt R.A."/>
            <person name="Jennings D."/>
            <person name="Kraft C.L."/>
            <person name="Lu F."/>
            <person name="Nguyen T."/>
            <person name="Nusskern D.R."/>
            <person name="Pfannkoch C.M."/>
            <person name="Sitter C."/>
            <person name="Sutton G.G."/>
            <person name="Venter J.C."/>
            <person name="Wang Z."/>
            <person name="Woodage T."/>
            <person name="Zheng X.H."/>
            <person name="Zhong F."/>
        </authorList>
    </citation>
    <scope>NUCLEOTIDE SEQUENCE [LARGE SCALE GENOMIC DNA]</scope>
    <source>
        <strain>BN</strain>
        <strain evidence="8">Sprague-Dawley</strain>
    </source>
</reference>
<gene>
    <name evidence="7" type="ORF">rCG_25576</name>
</gene>
<evidence type="ECO:0000256" key="6">
    <source>
        <dbReference type="SAM" id="MobiDB-lite"/>
    </source>
</evidence>
<dbReference type="GO" id="GO:1990904">
    <property type="term" value="C:ribonucleoprotein complex"/>
    <property type="evidence" value="ECO:0007669"/>
    <property type="project" value="UniProtKB-KW"/>
</dbReference>
<evidence type="ECO:0000256" key="3">
    <source>
        <dbReference type="ARBA" id="ARBA00023274"/>
    </source>
</evidence>
<dbReference type="Gene3D" id="6.10.140.1730">
    <property type="match status" value="1"/>
</dbReference>
<evidence type="ECO:0000313" key="8">
    <source>
        <dbReference type="Proteomes" id="UP000234681"/>
    </source>
</evidence>
<dbReference type="GO" id="GO:0005840">
    <property type="term" value="C:ribosome"/>
    <property type="evidence" value="ECO:0007669"/>
    <property type="project" value="UniProtKB-KW"/>
</dbReference>
<sequence length="96" mass="10592">MAQKWHQKTRSQRYKSLKGADPKFLRNMHFAKKHNKKGHNKAKAEVSASTEAISALIIPEAVKAQDAEGPPAANSVGFPKLGKQIQGYTVKGHRLC</sequence>
<dbReference type="InterPro" id="IPR002673">
    <property type="entry name" value="Ribosomal_eL29"/>
</dbReference>
<evidence type="ECO:0000256" key="4">
    <source>
        <dbReference type="ARBA" id="ARBA00035222"/>
    </source>
</evidence>
<accession>A6I225</accession>
<evidence type="ECO:0000256" key="2">
    <source>
        <dbReference type="ARBA" id="ARBA00022980"/>
    </source>
</evidence>
<feature type="compositionally biased region" description="Basic residues" evidence="6">
    <location>
        <begin position="1"/>
        <end position="16"/>
    </location>
</feature>
<evidence type="ECO:0000313" key="7">
    <source>
        <dbReference type="EMBL" id="EDL77552.1"/>
    </source>
</evidence>
<evidence type="ECO:0000256" key="1">
    <source>
        <dbReference type="ARBA" id="ARBA00010247"/>
    </source>
</evidence>
<dbReference type="PANTHER" id="PTHR12884">
    <property type="entry name" value="60S RIBOSOMAL PROTEIN L29"/>
    <property type="match status" value="1"/>
</dbReference>